<dbReference type="Proteomes" id="UP001223743">
    <property type="component" value="Unassembled WGS sequence"/>
</dbReference>
<dbReference type="PANTHER" id="PTHR47505:SF1">
    <property type="entry name" value="DNA UTILIZATION PROTEIN YHGH"/>
    <property type="match status" value="1"/>
</dbReference>
<comment type="caution">
    <text evidence="4">The sequence shown here is derived from an EMBL/GenBank/DDBJ whole genome shotgun (WGS) entry which is preliminary data.</text>
</comment>
<evidence type="ECO:0000259" key="3">
    <source>
        <dbReference type="Pfam" id="PF18912"/>
    </source>
</evidence>
<feature type="domain" description="Double zinc ribbon" evidence="3">
    <location>
        <begin position="2"/>
        <end position="33"/>
    </location>
</feature>
<dbReference type="InterPro" id="IPR000836">
    <property type="entry name" value="PRTase_dom"/>
</dbReference>
<dbReference type="InterPro" id="IPR044005">
    <property type="entry name" value="DZR_2"/>
</dbReference>
<proteinExistence type="inferred from homology"/>
<dbReference type="InterPro" id="IPR051910">
    <property type="entry name" value="ComF/GntX_DNA_util-trans"/>
</dbReference>
<sequence>MADSGALCPACWSAIRWIERPYCERLALPFGYDIGPGALSAEAIAHPPPFGRLRAVCVYGREAGEMVQALKYHDRTELARPLGAMMARALGPVADEVDLVLPIPLHRGRLWRRRFNQSALLGAALAARIGKPFEPQLLARIRATRQQVGLKAGERARNVEGAFRVPPAARPSLAGKRVLLVDDVYTTGSTVRAATRALVRGGAASVDVAVFARVVEGVS</sequence>
<dbReference type="Pfam" id="PF00156">
    <property type="entry name" value="Pribosyltran"/>
    <property type="match status" value="1"/>
</dbReference>
<dbReference type="SUPFAM" id="SSF53271">
    <property type="entry name" value="PRTase-like"/>
    <property type="match status" value="1"/>
</dbReference>
<comment type="similarity">
    <text evidence="1">Belongs to the ComF/GntX family.</text>
</comment>
<reference evidence="4 5" key="1">
    <citation type="submission" date="2023-07" db="EMBL/GenBank/DDBJ databases">
        <title>Genomic Encyclopedia of Type Strains, Phase IV (KMG-IV): sequencing the most valuable type-strain genomes for metagenomic binning, comparative biology and taxonomic classification.</title>
        <authorList>
            <person name="Goeker M."/>
        </authorList>
    </citation>
    <scope>NUCLEOTIDE SEQUENCE [LARGE SCALE GENOMIC DNA]</scope>
    <source>
        <strain evidence="4 5">B1-1</strain>
    </source>
</reference>
<dbReference type="EMBL" id="JAUSWJ010000001">
    <property type="protein sequence ID" value="MDQ0517425.1"/>
    <property type="molecule type" value="Genomic_DNA"/>
</dbReference>
<dbReference type="InterPro" id="IPR029057">
    <property type="entry name" value="PRTase-like"/>
</dbReference>
<protein>
    <submittedName>
        <fullName evidence="4">ComF family protein</fullName>
    </submittedName>
</protein>
<dbReference type="PANTHER" id="PTHR47505">
    <property type="entry name" value="DNA UTILIZATION PROTEIN YHGH"/>
    <property type="match status" value="1"/>
</dbReference>
<accession>A0ABU0M9E2</accession>
<evidence type="ECO:0000259" key="2">
    <source>
        <dbReference type="Pfam" id="PF00156"/>
    </source>
</evidence>
<evidence type="ECO:0000256" key="1">
    <source>
        <dbReference type="ARBA" id="ARBA00008007"/>
    </source>
</evidence>
<gene>
    <name evidence="4" type="ORF">QO015_003038</name>
</gene>
<keyword evidence="5" id="KW-1185">Reference proteome</keyword>
<organism evidence="4 5">
    <name type="scientific">Kaistia geumhonensis</name>
    <dbReference type="NCBI Taxonomy" id="410839"/>
    <lineage>
        <taxon>Bacteria</taxon>
        <taxon>Pseudomonadati</taxon>
        <taxon>Pseudomonadota</taxon>
        <taxon>Alphaproteobacteria</taxon>
        <taxon>Hyphomicrobiales</taxon>
        <taxon>Kaistiaceae</taxon>
        <taxon>Kaistia</taxon>
    </lineage>
</organism>
<name>A0ABU0M9E2_9HYPH</name>
<evidence type="ECO:0000313" key="5">
    <source>
        <dbReference type="Proteomes" id="UP001223743"/>
    </source>
</evidence>
<dbReference type="Gene3D" id="3.40.50.2020">
    <property type="match status" value="1"/>
</dbReference>
<dbReference type="CDD" id="cd06223">
    <property type="entry name" value="PRTases_typeI"/>
    <property type="match status" value="1"/>
</dbReference>
<evidence type="ECO:0000313" key="4">
    <source>
        <dbReference type="EMBL" id="MDQ0517425.1"/>
    </source>
</evidence>
<dbReference type="Pfam" id="PF18912">
    <property type="entry name" value="DZR_2"/>
    <property type="match status" value="1"/>
</dbReference>
<feature type="domain" description="Phosphoribosyltransferase" evidence="2">
    <location>
        <begin position="158"/>
        <end position="213"/>
    </location>
</feature>